<protein>
    <recommendedName>
        <fullName evidence="8">3-phosphoshikimate 1-carboxyvinyltransferase</fullName>
        <ecNumber evidence="8">2.5.1.19</ecNumber>
    </recommendedName>
    <alternativeName>
        <fullName evidence="8">5-enolpyruvylshikimate-3-phosphate synthase</fullName>
        <shortName evidence="8">EPSP synthase</shortName>
        <shortName evidence="8">EPSPS</shortName>
    </alternativeName>
</protein>
<dbReference type="HAMAP" id="MF_00210">
    <property type="entry name" value="EPSP_synth"/>
    <property type="match status" value="1"/>
</dbReference>
<feature type="domain" description="Enolpyruvate transferase" evidence="9">
    <location>
        <begin position="14"/>
        <end position="417"/>
    </location>
</feature>
<dbReference type="InterPro" id="IPR036968">
    <property type="entry name" value="Enolpyruvate_Tfrase_sf"/>
</dbReference>
<dbReference type="EC" id="2.5.1.19" evidence="8"/>
<keyword evidence="4 8" id="KW-0028">Amino-acid biosynthesis</keyword>
<comment type="similarity">
    <text evidence="2 8">Belongs to the EPSP synthase family.</text>
</comment>
<evidence type="ECO:0000256" key="7">
    <source>
        <dbReference type="ARBA" id="ARBA00044633"/>
    </source>
</evidence>
<reference evidence="10 11" key="1">
    <citation type="journal article" date="2013" name="Genome Announc.">
        <title>Draft Genome Sequence of the Lignocellulose Decomposer Thermobifida fusca Strain TM51.</title>
        <authorList>
            <person name="Toth A."/>
            <person name="Barna T."/>
            <person name="Nagy I."/>
            <person name="Horvath B."/>
            <person name="Nagy I."/>
            <person name="Tancsics A."/>
            <person name="Kriszt B."/>
            <person name="Baka E."/>
            <person name="Fekete C."/>
            <person name="Kukolya J."/>
        </authorList>
    </citation>
    <scope>NUCLEOTIDE SEQUENCE [LARGE SCALE GENOMIC DNA]</scope>
    <source>
        <strain evidence="10 11">TM51</strain>
    </source>
</reference>
<comment type="subunit">
    <text evidence="8">Monomer.</text>
</comment>
<dbReference type="GO" id="GO:0008652">
    <property type="term" value="P:amino acid biosynthetic process"/>
    <property type="evidence" value="ECO:0007669"/>
    <property type="project" value="UniProtKB-KW"/>
</dbReference>
<comment type="caution">
    <text evidence="10">The sequence shown here is derived from an EMBL/GenBank/DDBJ whole genome shotgun (WGS) entry which is preliminary data.</text>
</comment>
<keyword evidence="5 8" id="KW-0808">Transferase</keyword>
<dbReference type="PANTHER" id="PTHR21090:SF5">
    <property type="entry name" value="PENTAFUNCTIONAL AROM POLYPEPTIDE"/>
    <property type="match status" value="1"/>
</dbReference>
<comment type="function">
    <text evidence="8">Catalyzes the transfer of the enolpyruvyl moiety of phosphoenolpyruvate (PEP) to the 5-hydroxyl of shikimate-3-phosphate (S3P) to produce enolpyruvyl shikimate-3-phosphate and inorganic phosphate.</text>
</comment>
<dbReference type="GO" id="GO:0003866">
    <property type="term" value="F:3-phosphoshikimate 1-carboxyvinyltransferase activity"/>
    <property type="evidence" value="ECO:0007669"/>
    <property type="project" value="UniProtKB-UniRule"/>
</dbReference>
<evidence type="ECO:0000256" key="3">
    <source>
        <dbReference type="ARBA" id="ARBA00022490"/>
    </source>
</evidence>
<feature type="binding site" evidence="8">
    <location>
        <position position="385"/>
    </location>
    <ligand>
        <name>phosphoenolpyruvate</name>
        <dbReference type="ChEBI" id="CHEBI:58702"/>
    </ligand>
</feature>
<gene>
    <name evidence="8" type="primary">aroA</name>
    <name evidence="10" type="ORF">TM51_03083</name>
</gene>
<dbReference type="SUPFAM" id="SSF55205">
    <property type="entry name" value="EPT/RTPC-like"/>
    <property type="match status" value="1"/>
</dbReference>
<dbReference type="PROSITE" id="PS00885">
    <property type="entry name" value="EPSP_SYNTHASE_2"/>
    <property type="match status" value="1"/>
</dbReference>
<dbReference type="AlphaFoldDB" id="A0A9P2WR81"/>
<feature type="binding site" evidence="8">
    <location>
        <position position="171"/>
    </location>
    <ligand>
        <name>3-phosphoshikimate</name>
        <dbReference type="ChEBI" id="CHEBI:145989"/>
    </ligand>
</feature>
<dbReference type="GO" id="GO:0005737">
    <property type="term" value="C:cytoplasm"/>
    <property type="evidence" value="ECO:0007669"/>
    <property type="project" value="UniProtKB-SubCell"/>
</dbReference>
<dbReference type="FunFam" id="3.65.10.10:FF:000011">
    <property type="entry name" value="3-phosphoshikimate 1-carboxyvinyltransferase"/>
    <property type="match status" value="1"/>
</dbReference>
<sequence>MAETASHWPAPTVSRPVDATVSLPGSKSMTNRALILAALSETPSVVRAPLYSRDTTLMVGALRALGIGVHEADGDWEVTPTPPQGPAAIDVGNAGTVMRFVPPLAAMARGEVSFDGDPRARERPVGPLLAALRTLGAEIDDGGRGALPMVIRGRGELPGGTVTLDASGSSQFVSALLLSGARFSKGVEVRHVGPPVPSQPHLNMTVQMLRDAGVEVDTDTPDVWRVAPGPIRVTEITVEPDLSNAAPFLAAALVTGGRVTVRGWPRHTTQPGDALRTLFAEMGGRVEFTDEGLTLHGTGEIRGLTADLRDVGELTPTIAAVAALASTPSRLTGIAHLRRHETDRIAALVREINRLGGDAEELPDGLVIRPRPLHGGVFHSYDDHRMATSGAVIGLVVPGVEVENIATTGKTLPDFPRLWSEVLS</sequence>
<dbReference type="PIRSF" id="PIRSF000505">
    <property type="entry name" value="EPSPS"/>
    <property type="match status" value="1"/>
</dbReference>
<feature type="binding site" evidence="8">
    <location>
        <position position="95"/>
    </location>
    <ligand>
        <name>phosphoenolpyruvate</name>
        <dbReference type="ChEBI" id="CHEBI:58702"/>
    </ligand>
</feature>
<evidence type="ECO:0000256" key="5">
    <source>
        <dbReference type="ARBA" id="ARBA00022679"/>
    </source>
</evidence>
<keyword evidence="11" id="KW-1185">Reference proteome</keyword>
<proteinExistence type="inferred from homology"/>
<dbReference type="GO" id="GO:0009073">
    <property type="term" value="P:aromatic amino acid family biosynthetic process"/>
    <property type="evidence" value="ECO:0007669"/>
    <property type="project" value="UniProtKB-KW"/>
</dbReference>
<evidence type="ECO:0000256" key="8">
    <source>
        <dbReference type="HAMAP-Rule" id="MF_00210"/>
    </source>
</evidence>
<feature type="binding site" evidence="8">
    <location>
        <position position="123"/>
    </location>
    <ligand>
        <name>phosphoenolpyruvate</name>
        <dbReference type="ChEBI" id="CHEBI:58702"/>
    </ligand>
</feature>
<evidence type="ECO:0000259" key="9">
    <source>
        <dbReference type="Pfam" id="PF00275"/>
    </source>
</evidence>
<feature type="binding site" evidence="8">
    <location>
        <position position="28"/>
    </location>
    <ligand>
        <name>3-phosphoshikimate</name>
        <dbReference type="ChEBI" id="CHEBI:145989"/>
    </ligand>
</feature>
<evidence type="ECO:0000256" key="6">
    <source>
        <dbReference type="ARBA" id="ARBA00023141"/>
    </source>
</evidence>
<keyword evidence="6 8" id="KW-0057">Aromatic amino acid biosynthesis</keyword>
<dbReference type="InterPro" id="IPR001986">
    <property type="entry name" value="Enolpyruvate_Tfrase_dom"/>
</dbReference>
<dbReference type="RefSeq" id="WP_011290991.1">
    <property type="nucleotide sequence ID" value="NZ_AOSG01000016.1"/>
</dbReference>
<dbReference type="PANTHER" id="PTHR21090">
    <property type="entry name" value="AROM/DEHYDROQUINATE SYNTHASE"/>
    <property type="match status" value="1"/>
</dbReference>
<comment type="caution">
    <text evidence="8">Lacks conserved residue(s) required for the propagation of feature annotation.</text>
</comment>
<evidence type="ECO:0000313" key="10">
    <source>
        <dbReference type="EMBL" id="EOR72317.1"/>
    </source>
</evidence>
<feature type="binding site" evidence="8">
    <location>
        <position position="340"/>
    </location>
    <ligand>
        <name>3-phosphoshikimate</name>
        <dbReference type="ChEBI" id="CHEBI:145989"/>
    </ligand>
</feature>
<feature type="binding site" evidence="8">
    <location>
        <position position="313"/>
    </location>
    <ligand>
        <name>3-phosphoshikimate</name>
        <dbReference type="ChEBI" id="CHEBI:145989"/>
    </ligand>
</feature>
<feature type="binding site" evidence="8">
    <location>
        <position position="198"/>
    </location>
    <ligand>
        <name>3-phosphoshikimate</name>
        <dbReference type="ChEBI" id="CHEBI:145989"/>
    </ligand>
</feature>
<evidence type="ECO:0000313" key="11">
    <source>
        <dbReference type="Proteomes" id="UP000014184"/>
    </source>
</evidence>
<dbReference type="InterPro" id="IPR023193">
    <property type="entry name" value="EPSP_synthase_CS"/>
</dbReference>
<feature type="binding site" evidence="8">
    <location>
        <position position="410"/>
    </location>
    <ligand>
        <name>phosphoenolpyruvate</name>
        <dbReference type="ChEBI" id="CHEBI:58702"/>
    </ligand>
</feature>
<dbReference type="InterPro" id="IPR006264">
    <property type="entry name" value="EPSP_synthase"/>
</dbReference>
<accession>A0A9P2WR81</accession>
<feature type="binding site" evidence="8">
    <location>
        <position position="344"/>
    </location>
    <ligand>
        <name>phosphoenolpyruvate</name>
        <dbReference type="ChEBI" id="CHEBI:58702"/>
    </ligand>
</feature>
<feature type="active site" description="Proton acceptor" evidence="8">
    <location>
        <position position="313"/>
    </location>
</feature>
<evidence type="ECO:0000256" key="4">
    <source>
        <dbReference type="ARBA" id="ARBA00022605"/>
    </source>
</evidence>
<dbReference type="NCBIfam" id="TIGR01356">
    <property type="entry name" value="aroA"/>
    <property type="match status" value="1"/>
</dbReference>
<feature type="binding site" evidence="8">
    <location>
        <position position="27"/>
    </location>
    <ligand>
        <name>phosphoenolpyruvate</name>
        <dbReference type="ChEBI" id="CHEBI:58702"/>
    </ligand>
</feature>
<organism evidence="10 11">
    <name type="scientific">Thermobifida fusca TM51</name>
    <dbReference type="NCBI Taxonomy" id="1169414"/>
    <lineage>
        <taxon>Bacteria</taxon>
        <taxon>Bacillati</taxon>
        <taxon>Actinomycetota</taxon>
        <taxon>Actinomycetes</taxon>
        <taxon>Streptosporangiales</taxon>
        <taxon>Nocardiopsidaceae</taxon>
        <taxon>Thermobifida</taxon>
    </lineage>
</organism>
<feature type="binding site" evidence="8">
    <location>
        <position position="171"/>
    </location>
    <ligand>
        <name>phosphoenolpyruvate</name>
        <dbReference type="ChEBI" id="CHEBI:58702"/>
    </ligand>
</feature>
<evidence type="ECO:0000256" key="1">
    <source>
        <dbReference type="ARBA" id="ARBA00004811"/>
    </source>
</evidence>
<dbReference type="Pfam" id="PF00275">
    <property type="entry name" value="EPSP_synthase"/>
    <property type="match status" value="1"/>
</dbReference>
<dbReference type="Proteomes" id="UP000014184">
    <property type="component" value="Unassembled WGS sequence"/>
</dbReference>
<dbReference type="CDD" id="cd01556">
    <property type="entry name" value="EPSP_synthase"/>
    <property type="match status" value="1"/>
</dbReference>
<comment type="pathway">
    <text evidence="1 8">Metabolic intermediate biosynthesis; chorismate biosynthesis; chorismate from D-erythrose 4-phosphate and phosphoenolpyruvate: step 6/7.</text>
</comment>
<dbReference type="PROSITE" id="PS00104">
    <property type="entry name" value="EPSP_SYNTHASE_1"/>
    <property type="match status" value="1"/>
</dbReference>
<feature type="binding site" evidence="8">
    <location>
        <position position="27"/>
    </location>
    <ligand>
        <name>3-phosphoshikimate</name>
        <dbReference type="ChEBI" id="CHEBI:145989"/>
    </ligand>
</feature>
<evidence type="ECO:0000256" key="2">
    <source>
        <dbReference type="ARBA" id="ARBA00009948"/>
    </source>
</evidence>
<keyword evidence="3 8" id="KW-0963">Cytoplasm</keyword>
<dbReference type="InterPro" id="IPR013792">
    <property type="entry name" value="RNA3'P_cycl/enolpyr_Trfase_a/b"/>
</dbReference>
<dbReference type="Gene3D" id="3.65.10.10">
    <property type="entry name" value="Enolpyruvate transferase domain"/>
    <property type="match status" value="2"/>
</dbReference>
<feature type="binding site" evidence="8">
    <location>
        <position position="170"/>
    </location>
    <ligand>
        <name>3-phosphoshikimate</name>
        <dbReference type="ChEBI" id="CHEBI:145989"/>
    </ligand>
</feature>
<dbReference type="EMBL" id="AOSG01000016">
    <property type="protein sequence ID" value="EOR72317.1"/>
    <property type="molecule type" value="Genomic_DNA"/>
</dbReference>
<dbReference type="FunFam" id="3.65.10.10:FF:000010">
    <property type="entry name" value="3-phosphoshikimate 1-carboxyvinyltransferase"/>
    <property type="match status" value="1"/>
</dbReference>
<name>A0A9P2WR81_THEFU</name>
<dbReference type="GO" id="GO:0009423">
    <property type="term" value="P:chorismate biosynthetic process"/>
    <property type="evidence" value="ECO:0007669"/>
    <property type="project" value="UniProtKB-UniRule"/>
</dbReference>
<comment type="subcellular location">
    <subcellularLocation>
        <location evidence="8">Cytoplasm</location>
    </subcellularLocation>
</comment>
<feature type="binding site" evidence="8">
    <location>
        <position position="32"/>
    </location>
    <ligand>
        <name>3-phosphoshikimate</name>
        <dbReference type="ChEBI" id="CHEBI:145989"/>
    </ligand>
</feature>
<feature type="binding site" evidence="8">
    <location>
        <position position="169"/>
    </location>
    <ligand>
        <name>3-phosphoshikimate</name>
        <dbReference type="ChEBI" id="CHEBI:145989"/>
    </ligand>
</feature>
<comment type="catalytic activity">
    <reaction evidence="7">
        <text>3-phosphoshikimate + phosphoenolpyruvate = 5-O-(1-carboxyvinyl)-3-phosphoshikimate + phosphate</text>
        <dbReference type="Rhea" id="RHEA:21256"/>
        <dbReference type="ChEBI" id="CHEBI:43474"/>
        <dbReference type="ChEBI" id="CHEBI:57701"/>
        <dbReference type="ChEBI" id="CHEBI:58702"/>
        <dbReference type="ChEBI" id="CHEBI:145989"/>
        <dbReference type="EC" id="2.5.1.19"/>
    </reaction>
    <physiologicalReaction direction="left-to-right" evidence="7">
        <dbReference type="Rhea" id="RHEA:21257"/>
    </physiologicalReaction>
</comment>